<evidence type="ECO:0000313" key="1">
    <source>
        <dbReference type="EMBL" id="MPW25953.1"/>
    </source>
</evidence>
<sequence>MARTKALSLLQAAGVKADLKEIYGIVIDNVMKDTLSAGLKSQSYTGNPAAGSVEFKRFVNSSAKTYGTARTAAKGDVITAPPITVNLDIHREIVEEIAKFDLDTFGVGSIMARRAANHIDTMVTDLDIAFFSAAGTAATEVTPISTVAAAKLEEAVITLETVKNDYVRGIPRNMIVAVVTPHFYSEIRTALDSLPNSNVDTAAEEFAMYHGIRVYNGLNLPTGIDALIMATGSVAQPVVSNQYSEPEKIPLSNDFASALFYDYGVKALTPDLIFKLNTPSEG</sequence>
<dbReference type="AlphaFoldDB" id="A0A6A7KA86"/>
<organism evidence="1 2">
    <name type="scientific">Alkalibaculum sporogenes</name>
    <dbReference type="NCBI Taxonomy" id="2655001"/>
    <lineage>
        <taxon>Bacteria</taxon>
        <taxon>Bacillati</taxon>
        <taxon>Bacillota</taxon>
        <taxon>Clostridia</taxon>
        <taxon>Eubacteriales</taxon>
        <taxon>Eubacteriaceae</taxon>
        <taxon>Alkalibaculum</taxon>
    </lineage>
</organism>
<keyword evidence="2" id="KW-1185">Reference proteome</keyword>
<evidence type="ECO:0000313" key="2">
    <source>
        <dbReference type="Proteomes" id="UP000440004"/>
    </source>
</evidence>
<dbReference type="RefSeq" id="WP_152803939.1">
    <property type="nucleotide sequence ID" value="NZ_WHNX01000012.1"/>
</dbReference>
<dbReference type="EMBL" id="WHNX01000012">
    <property type="protein sequence ID" value="MPW25953.1"/>
    <property type="molecule type" value="Genomic_DNA"/>
</dbReference>
<dbReference type="Proteomes" id="UP000440004">
    <property type="component" value="Unassembled WGS sequence"/>
</dbReference>
<accession>A0A6A7KA86</accession>
<protein>
    <recommendedName>
        <fullName evidence="3">Major capsid protein</fullName>
    </recommendedName>
</protein>
<reference evidence="1 2" key="1">
    <citation type="submission" date="2019-10" db="EMBL/GenBank/DDBJ databases">
        <title>Alkalibaculum tamaniensis sp.nov., a new alkaliphilic acetogen, isolated on methoxylated aromatics from a mud volcano.</title>
        <authorList>
            <person name="Khomyakova M.A."/>
            <person name="Merkel A.Y."/>
            <person name="Bonch-Osmolovskaya E.A."/>
            <person name="Slobodkin A.I."/>
        </authorList>
    </citation>
    <scope>NUCLEOTIDE SEQUENCE [LARGE SCALE GENOMIC DNA]</scope>
    <source>
        <strain evidence="1 2">M08DMB</strain>
    </source>
</reference>
<gene>
    <name evidence="1" type="ORF">GC105_09135</name>
</gene>
<evidence type="ECO:0008006" key="3">
    <source>
        <dbReference type="Google" id="ProtNLM"/>
    </source>
</evidence>
<proteinExistence type="predicted"/>
<comment type="caution">
    <text evidence="1">The sequence shown here is derived from an EMBL/GenBank/DDBJ whole genome shotgun (WGS) entry which is preliminary data.</text>
</comment>
<name>A0A6A7KA86_9FIRM</name>